<evidence type="ECO:0000313" key="3">
    <source>
        <dbReference type="Proteomes" id="UP000306719"/>
    </source>
</evidence>
<proteinExistence type="predicted"/>
<dbReference type="Proteomes" id="UP000306719">
    <property type="component" value="Unassembled WGS sequence"/>
</dbReference>
<feature type="chain" id="PRO_5024427589" evidence="1">
    <location>
        <begin position="19"/>
        <end position="280"/>
    </location>
</feature>
<sequence>MRSTLIGMLTGLCLFVCAQLFYPKEQNDAENINGADSIVKQVQYPDLTNKMVSTTRQQPEQVQTKSAETWFKHAMQIRQCRNVPRNDEAFNQWLEEALSRDEVHEIIETMTTRYQRCLNNTSRDENYVQKLINAAQMGSDKAADTLWRLAPTEVHQALNFSTLTRDEQVAHMKAFTAQKYQVTEQVALLGGEKATLQLIRGYQYLDPDTGGQNYIQALAYSHYFLQTYQDSGVYSRVEWTRNYLEQRMTLDEIMQAQQLAGELHNHWSRMGAIGFAYHTD</sequence>
<keyword evidence="1" id="KW-0732">Signal</keyword>
<evidence type="ECO:0000313" key="2">
    <source>
        <dbReference type="EMBL" id="TMP39302.1"/>
    </source>
</evidence>
<dbReference type="RefSeq" id="WP_138543223.1">
    <property type="nucleotide sequence ID" value="NZ_PNCJ01000005.1"/>
</dbReference>
<feature type="signal peptide" evidence="1">
    <location>
        <begin position="1"/>
        <end position="18"/>
    </location>
</feature>
<organism evidence="2 3">
    <name type="scientific">Pseudoalteromonas rubra</name>
    <dbReference type="NCBI Taxonomy" id="43658"/>
    <lineage>
        <taxon>Bacteria</taxon>
        <taxon>Pseudomonadati</taxon>
        <taxon>Pseudomonadota</taxon>
        <taxon>Gammaproteobacteria</taxon>
        <taxon>Alteromonadales</taxon>
        <taxon>Pseudoalteromonadaceae</taxon>
        <taxon>Pseudoalteromonas</taxon>
    </lineage>
</organism>
<protein>
    <submittedName>
        <fullName evidence="2">Uncharacterized protein</fullName>
    </submittedName>
</protein>
<comment type="caution">
    <text evidence="2">The sequence shown here is derived from an EMBL/GenBank/DDBJ whole genome shotgun (WGS) entry which is preliminary data.</text>
</comment>
<dbReference type="OrthoDB" id="6286196at2"/>
<dbReference type="AlphaFoldDB" id="A0A5S3X3Y9"/>
<gene>
    <name evidence="2" type="ORF">CWB98_01560</name>
</gene>
<reference evidence="2 3" key="1">
    <citation type="submission" date="2018-01" db="EMBL/GenBank/DDBJ databases">
        <authorList>
            <person name="Paulsen S."/>
            <person name="Gram L.K."/>
        </authorList>
    </citation>
    <scope>NUCLEOTIDE SEQUENCE [LARGE SCALE GENOMIC DNA]</scope>
    <source>
        <strain evidence="2 3">S2599</strain>
    </source>
</reference>
<evidence type="ECO:0000256" key="1">
    <source>
        <dbReference type="SAM" id="SignalP"/>
    </source>
</evidence>
<reference evidence="3" key="2">
    <citation type="submission" date="2019-06" db="EMBL/GenBank/DDBJ databases">
        <title>Co-occurence of chitin degradation, pigmentation and bioactivity in marine Pseudoalteromonas.</title>
        <authorList>
            <person name="Sonnenschein E.C."/>
            <person name="Bech P.K."/>
        </authorList>
    </citation>
    <scope>NUCLEOTIDE SEQUENCE [LARGE SCALE GENOMIC DNA]</scope>
    <source>
        <strain evidence="3">S2599</strain>
    </source>
</reference>
<name>A0A5S3X3Y9_9GAMM</name>
<dbReference type="EMBL" id="PNCJ01000005">
    <property type="protein sequence ID" value="TMP39302.1"/>
    <property type="molecule type" value="Genomic_DNA"/>
</dbReference>
<accession>A0A5S3X3Y9</accession>